<organism evidence="2 3">
    <name type="scientific">Kiloniella litopenaei</name>
    <dbReference type="NCBI Taxonomy" id="1549748"/>
    <lineage>
        <taxon>Bacteria</taxon>
        <taxon>Pseudomonadati</taxon>
        <taxon>Pseudomonadota</taxon>
        <taxon>Alphaproteobacteria</taxon>
        <taxon>Rhodospirillales</taxon>
        <taxon>Kiloniellaceae</taxon>
        <taxon>Kiloniella</taxon>
    </lineage>
</organism>
<dbReference type="AlphaFoldDB" id="A0A0M2RAM0"/>
<keyword evidence="1" id="KW-0812">Transmembrane</keyword>
<dbReference type="Proteomes" id="UP000034491">
    <property type="component" value="Unassembled WGS sequence"/>
</dbReference>
<feature type="transmembrane region" description="Helical" evidence="1">
    <location>
        <begin position="101"/>
        <end position="121"/>
    </location>
</feature>
<keyword evidence="1" id="KW-1133">Transmembrane helix</keyword>
<keyword evidence="3" id="KW-1185">Reference proteome</keyword>
<evidence type="ECO:0000256" key="1">
    <source>
        <dbReference type="SAM" id="Phobius"/>
    </source>
</evidence>
<proteinExistence type="predicted"/>
<dbReference type="RefSeq" id="WP_046501756.1">
    <property type="nucleotide sequence ID" value="NZ_CBDDLU010000011.1"/>
</dbReference>
<accession>A0A0M2RAM0</accession>
<sequence>MSLSFTPFLAFFSRLLAIVFLIANIGLWMSPDLVEFPARAYSGLSDANFNVDISNRLLGGLISTLHLMILAVGLLAVSRIFTQIDKAEWYLPSFSQLLRRFGLSLVVFTLSIPVVQALMSVALTYNNPVGQRMITLDLDAATAPVAFVLLLVGVLLWLMASVMMRAGEIAEDYGKIV</sequence>
<feature type="transmembrane region" description="Helical" evidence="1">
    <location>
        <begin position="57"/>
        <end position="81"/>
    </location>
</feature>
<protein>
    <recommendedName>
        <fullName evidence="4">DUF2975 domain-containing protein</fullName>
    </recommendedName>
</protein>
<comment type="caution">
    <text evidence="2">The sequence shown here is derived from an EMBL/GenBank/DDBJ whole genome shotgun (WGS) entry which is preliminary data.</text>
</comment>
<gene>
    <name evidence="2" type="ORF">WH95_00960</name>
</gene>
<feature type="transmembrane region" description="Helical" evidence="1">
    <location>
        <begin position="7"/>
        <end position="29"/>
    </location>
</feature>
<dbReference type="EMBL" id="LANI01000001">
    <property type="protein sequence ID" value="KKJ78686.1"/>
    <property type="molecule type" value="Genomic_DNA"/>
</dbReference>
<evidence type="ECO:0000313" key="2">
    <source>
        <dbReference type="EMBL" id="KKJ78686.1"/>
    </source>
</evidence>
<evidence type="ECO:0008006" key="4">
    <source>
        <dbReference type="Google" id="ProtNLM"/>
    </source>
</evidence>
<evidence type="ECO:0000313" key="3">
    <source>
        <dbReference type="Proteomes" id="UP000034491"/>
    </source>
</evidence>
<reference evidence="2 3" key="1">
    <citation type="submission" date="2015-03" db="EMBL/GenBank/DDBJ databases">
        <title>Genome sequence of Kiloniella sp. P1-1, isolated from the gut microflora of Pacific white shrimp, Penaeus vannamei.</title>
        <authorList>
            <person name="Shao Z."/>
            <person name="Wang L."/>
            <person name="Li X."/>
        </authorList>
    </citation>
    <scope>NUCLEOTIDE SEQUENCE [LARGE SCALE GENOMIC DNA]</scope>
    <source>
        <strain evidence="2 3">P1-1</strain>
    </source>
</reference>
<keyword evidence="1" id="KW-0472">Membrane</keyword>
<dbReference type="OrthoDB" id="8157526at2"/>
<name>A0A0M2RAM0_9PROT</name>
<feature type="transmembrane region" description="Helical" evidence="1">
    <location>
        <begin position="141"/>
        <end position="160"/>
    </location>
</feature>